<dbReference type="Gene3D" id="3.30.720.110">
    <property type="match status" value="1"/>
</dbReference>
<dbReference type="EMBL" id="WEGK01000005">
    <property type="protein sequence ID" value="MQY19937.1"/>
    <property type="molecule type" value="Genomic_DNA"/>
</dbReference>
<accession>A0A7K0D2K1</accession>
<keyword evidence="3" id="KW-1185">Reference proteome</keyword>
<name>A0A7K0D2K1_9NOCA</name>
<feature type="domain" description="VOC" evidence="1">
    <location>
        <begin position="16"/>
        <end position="136"/>
    </location>
</feature>
<evidence type="ECO:0000259" key="1">
    <source>
        <dbReference type="PROSITE" id="PS51819"/>
    </source>
</evidence>
<organism evidence="2 3">
    <name type="scientific">Nocardia macrotermitis</name>
    <dbReference type="NCBI Taxonomy" id="2585198"/>
    <lineage>
        <taxon>Bacteria</taxon>
        <taxon>Bacillati</taxon>
        <taxon>Actinomycetota</taxon>
        <taxon>Actinomycetes</taxon>
        <taxon>Mycobacteriales</taxon>
        <taxon>Nocardiaceae</taxon>
        <taxon>Nocardia</taxon>
    </lineage>
</organism>
<reference evidence="2 3" key="1">
    <citation type="submission" date="2019-10" db="EMBL/GenBank/DDBJ databases">
        <title>Nocardia macrotermitis sp. nov. and Nocardia aurantia sp. nov., isolated from the gut of fungus growing-termite Macrotermes natalensis.</title>
        <authorList>
            <person name="Benndorf R."/>
            <person name="Schwitalla J."/>
            <person name="Martin K."/>
            <person name="De Beer W."/>
            <person name="Kaster A.-K."/>
            <person name="Vollmers J."/>
            <person name="Poulsen M."/>
            <person name="Beemelmanns C."/>
        </authorList>
    </citation>
    <scope>NUCLEOTIDE SEQUENCE [LARGE SCALE GENOMIC DNA]</scope>
    <source>
        <strain evidence="2 3">RB20</strain>
    </source>
</reference>
<dbReference type="Proteomes" id="UP000438448">
    <property type="component" value="Unassembled WGS sequence"/>
</dbReference>
<dbReference type="PROSITE" id="PS51819">
    <property type="entry name" value="VOC"/>
    <property type="match status" value="1"/>
</dbReference>
<dbReference type="AlphaFoldDB" id="A0A7K0D2K1"/>
<dbReference type="InterPro" id="IPR029068">
    <property type="entry name" value="Glyas_Bleomycin-R_OHBP_Dase"/>
</dbReference>
<dbReference type="InterPro" id="IPR037523">
    <property type="entry name" value="VOC_core"/>
</dbReference>
<evidence type="ECO:0000313" key="3">
    <source>
        <dbReference type="Proteomes" id="UP000438448"/>
    </source>
</evidence>
<comment type="caution">
    <text evidence="2">The sequence shown here is derived from an EMBL/GenBank/DDBJ whole genome shotgun (WGS) entry which is preliminary data.</text>
</comment>
<sequence>MDMTETTSEISTRAATPVWPCLTYRDAPAAIEFLCRAFGFVERARYGEGDVVDHAELGWPGGGGIMLGSVREDSLHGQLPTATGSVYVVIDNPDELFARAEQAGATIMRGLRDEDYGSRGFTCRDPEGVIWSFGTYAGAPEGE</sequence>
<dbReference type="SUPFAM" id="SSF54593">
    <property type="entry name" value="Glyoxalase/Bleomycin resistance protein/Dihydroxybiphenyl dioxygenase"/>
    <property type="match status" value="1"/>
</dbReference>
<proteinExistence type="predicted"/>
<evidence type="ECO:0000313" key="2">
    <source>
        <dbReference type="EMBL" id="MQY19937.1"/>
    </source>
</evidence>
<gene>
    <name evidence="2" type="ORF">NRB20_30320</name>
</gene>
<dbReference type="Pfam" id="PF00903">
    <property type="entry name" value="Glyoxalase"/>
    <property type="match status" value="1"/>
</dbReference>
<dbReference type="PANTHER" id="PTHR34109:SF1">
    <property type="entry name" value="VOC DOMAIN-CONTAINING PROTEIN"/>
    <property type="match status" value="1"/>
</dbReference>
<dbReference type="Gene3D" id="3.30.720.120">
    <property type="match status" value="1"/>
</dbReference>
<protein>
    <recommendedName>
        <fullName evidence="1">VOC domain-containing protein</fullName>
    </recommendedName>
</protein>
<dbReference type="PANTHER" id="PTHR34109">
    <property type="entry name" value="BNAUNNG04460D PROTEIN-RELATED"/>
    <property type="match status" value="1"/>
</dbReference>
<dbReference type="InterPro" id="IPR004360">
    <property type="entry name" value="Glyas_Fos-R_dOase_dom"/>
</dbReference>